<dbReference type="FunCoup" id="R7U457">
    <property type="interactions" value="734"/>
</dbReference>
<keyword evidence="3" id="KW-0067">ATP-binding</keyword>
<accession>R7U457</accession>
<dbReference type="SUPFAM" id="SSF52540">
    <property type="entry name" value="P-loop containing nucleoside triphosphate hydrolases"/>
    <property type="match status" value="1"/>
</dbReference>
<reference evidence="4 6" key="2">
    <citation type="journal article" date="2013" name="Nature">
        <title>Insights into bilaterian evolution from three spiralian genomes.</title>
        <authorList>
            <person name="Simakov O."/>
            <person name="Marletaz F."/>
            <person name="Cho S.J."/>
            <person name="Edsinger-Gonzales E."/>
            <person name="Havlak P."/>
            <person name="Hellsten U."/>
            <person name="Kuo D.H."/>
            <person name="Larsson T."/>
            <person name="Lv J."/>
            <person name="Arendt D."/>
            <person name="Savage R."/>
            <person name="Osoegawa K."/>
            <person name="de Jong P."/>
            <person name="Grimwood J."/>
            <person name="Chapman J.A."/>
            <person name="Shapiro H."/>
            <person name="Aerts A."/>
            <person name="Otillar R.P."/>
            <person name="Terry A.Y."/>
            <person name="Boore J.L."/>
            <person name="Grigoriev I.V."/>
            <person name="Lindberg D.R."/>
            <person name="Seaver E.C."/>
            <person name="Weisblat D.A."/>
            <person name="Putnam N.H."/>
            <person name="Rokhsar D.S."/>
        </authorList>
    </citation>
    <scope>NUCLEOTIDE SEQUENCE</scope>
    <source>
        <strain evidence="4 6">I ESC-2004</strain>
    </source>
</reference>
<dbReference type="AlphaFoldDB" id="R7U457"/>
<evidence type="ECO:0000313" key="6">
    <source>
        <dbReference type="Proteomes" id="UP000014760"/>
    </source>
</evidence>
<dbReference type="OMA" id="VTAVQNC"/>
<dbReference type="OrthoDB" id="446244at2759"/>
<dbReference type="Gene3D" id="3.40.50.300">
    <property type="entry name" value="P-loop containing nucleotide triphosphate hydrolases"/>
    <property type="match status" value="1"/>
</dbReference>
<reference evidence="6" key="1">
    <citation type="submission" date="2012-12" db="EMBL/GenBank/DDBJ databases">
        <authorList>
            <person name="Hellsten U."/>
            <person name="Grimwood J."/>
            <person name="Chapman J.A."/>
            <person name="Shapiro H."/>
            <person name="Aerts A."/>
            <person name="Otillar R.P."/>
            <person name="Terry A.Y."/>
            <person name="Boore J.L."/>
            <person name="Simakov O."/>
            <person name="Marletaz F."/>
            <person name="Cho S.-J."/>
            <person name="Edsinger-Gonzales E."/>
            <person name="Havlak P."/>
            <person name="Kuo D.-H."/>
            <person name="Larsson T."/>
            <person name="Lv J."/>
            <person name="Arendt D."/>
            <person name="Savage R."/>
            <person name="Osoegawa K."/>
            <person name="de Jong P."/>
            <person name="Lindberg D.R."/>
            <person name="Seaver E.C."/>
            <person name="Weisblat D.A."/>
            <person name="Putnam N.H."/>
            <person name="Grigoriev I.V."/>
            <person name="Rokhsar D.S."/>
        </authorList>
    </citation>
    <scope>NUCLEOTIDE SEQUENCE</scope>
    <source>
        <strain evidence="6">I ESC-2004</strain>
    </source>
</reference>
<dbReference type="GO" id="GO:0005524">
    <property type="term" value="F:ATP binding"/>
    <property type="evidence" value="ECO:0007669"/>
    <property type="project" value="UniProtKB-KW"/>
</dbReference>
<dbReference type="InterPro" id="IPR004948">
    <property type="entry name" value="Nuc-triphosphatase_THEP1"/>
</dbReference>
<reference evidence="5" key="3">
    <citation type="submission" date="2015-06" db="UniProtKB">
        <authorList>
            <consortium name="EnsemblMetazoa"/>
        </authorList>
    </citation>
    <scope>IDENTIFICATION</scope>
</reference>
<dbReference type="Pfam" id="PF03266">
    <property type="entry name" value="NTPase_1"/>
    <property type="match status" value="1"/>
</dbReference>
<dbReference type="PANTHER" id="PTHR43146:SF1">
    <property type="entry name" value="CANCER-RELATED NUCLEOSIDE-TRIPHOSPHATASE"/>
    <property type="match status" value="1"/>
</dbReference>
<keyword evidence="2" id="KW-0378">Hydrolase</keyword>
<name>R7U457_CAPTE</name>
<evidence type="ECO:0000313" key="4">
    <source>
        <dbReference type="EMBL" id="ELU01135.1"/>
    </source>
</evidence>
<keyword evidence="1" id="KW-0547">Nucleotide-binding</keyword>
<dbReference type="PANTHER" id="PTHR43146">
    <property type="entry name" value="CANCER-RELATED NUCLEOSIDE-TRIPHOSPHATASE"/>
    <property type="match status" value="1"/>
</dbReference>
<dbReference type="HOGENOM" id="CLU_103145_1_0_1"/>
<proteinExistence type="predicted"/>
<dbReference type="Proteomes" id="UP000014760">
    <property type="component" value="Unassembled WGS sequence"/>
</dbReference>
<protein>
    <recommendedName>
        <fullName evidence="7">AAA+ ATPase domain-containing protein</fullName>
    </recommendedName>
</protein>
<dbReference type="NCBIfam" id="NF010248">
    <property type="entry name" value="PRK13695.1"/>
    <property type="match status" value="1"/>
</dbReference>
<evidence type="ECO:0000256" key="1">
    <source>
        <dbReference type="ARBA" id="ARBA00022741"/>
    </source>
</evidence>
<gene>
    <name evidence="4" type="ORF">CAPTEDRAFT_94348</name>
</gene>
<dbReference type="GO" id="GO:0017111">
    <property type="term" value="F:ribonucleoside triphosphate phosphatase activity"/>
    <property type="evidence" value="ECO:0007669"/>
    <property type="project" value="InterPro"/>
</dbReference>
<dbReference type="EnsemblMetazoa" id="CapteT94348">
    <property type="protein sequence ID" value="CapteP94348"/>
    <property type="gene ID" value="CapteG94348"/>
</dbReference>
<organism evidence="4">
    <name type="scientific">Capitella teleta</name>
    <name type="common">Polychaete worm</name>
    <dbReference type="NCBI Taxonomy" id="283909"/>
    <lineage>
        <taxon>Eukaryota</taxon>
        <taxon>Metazoa</taxon>
        <taxon>Spiralia</taxon>
        <taxon>Lophotrochozoa</taxon>
        <taxon>Annelida</taxon>
        <taxon>Polychaeta</taxon>
        <taxon>Sedentaria</taxon>
        <taxon>Scolecida</taxon>
        <taxon>Capitellidae</taxon>
        <taxon>Capitella</taxon>
    </lineage>
</organism>
<sequence length="180" mass="19830">MFILIGVGKTTLLCKTCEVLQKKGFTVQGFYTEEVRLNGKRIGFDIVTVPHNARSALARVGNKDVNSREPCVGQYVVQLQSFESLALSALRSTVNVRSILVIDEIGKMELFSSRFVSQVRKILNSEGSSVICTIPVPKGRPIPLVEEIRNRANATVFTVTRDNRDSLLDEVVNCAVSSIS</sequence>
<keyword evidence="6" id="KW-1185">Reference proteome</keyword>
<dbReference type="EMBL" id="AMQN01001770">
    <property type="status" value="NOT_ANNOTATED_CDS"/>
    <property type="molecule type" value="Genomic_DNA"/>
</dbReference>
<evidence type="ECO:0000256" key="2">
    <source>
        <dbReference type="ARBA" id="ARBA00022801"/>
    </source>
</evidence>
<evidence type="ECO:0000256" key="3">
    <source>
        <dbReference type="ARBA" id="ARBA00022840"/>
    </source>
</evidence>
<dbReference type="InterPro" id="IPR027417">
    <property type="entry name" value="P-loop_NTPase"/>
</dbReference>
<evidence type="ECO:0000313" key="5">
    <source>
        <dbReference type="EnsemblMetazoa" id="CapteP94348"/>
    </source>
</evidence>
<dbReference type="EMBL" id="KB305378">
    <property type="protein sequence ID" value="ELU01135.1"/>
    <property type="molecule type" value="Genomic_DNA"/>
</dbReference>
<evidence type="ECO:0008006" key="7">
    <source>
        <dbReference type="Google" id="ProtNLM"/>
    </source>
</evidence>
<dbReference type="CDD" id="cd19482">
    <property type="entry name" value="RecA-like_Thep1"/>
    <property type="match status" value="1"/>
</dbReference>
<dbReference type="STRING" id="283909.R7U457"/>